<dbReference type="PANTHER" id="PTHR22870:SF360">
    <property type="entry name" value="ULTRAVIOLET-B RECEPTOR UVR8"/>
    <property type="match status" value="1"/>
</dbReference>
<feature type="repeat" description="RCC1" evidence="2">
    <location>
        <begin position="2"/>
        <end position="54"/>
    </location>
</feature>
<feature type="repeat" description="RCC1" evidence="2">
    <location>
        <begin position="268"/>
        <end position="343"/>
    </location>
</feature>
<dbReference type="PROSITE" id="PS50012">
    <property type="entry name" value="RCC1_3"/>
    <property type="match status" value="5"/>
</dbReference>
<dbReference type="Ensembl" id="ENSSGRT00000055327.1">
    <property type="protein sequence ID" value="ENSSGRP00000051789.1"/>
    <property type="gene ID" value="ENSSGRG00000027322.1"/>
</dbReference>
<dbReference type="AlphaFoldDB" id="A0A672NLZ5"/>
<dbReference type="InterPro" id="IPR009091">
    <property type="entry name" value="RCC1/BLIP-II"/>
</dbReference>
<accession>A0A672NLZ5</accession>
<dbReference type="PROSITE" id="PS00626">
    <property type="entry name" value="RCC1_2"/>
    <property type="match status" value="2"/>
</dbReference>
<dbReference type="Gene3D" id="2.130.10.30">
    <property type="entry name" value="Regulator of chromosome condensation 1/beta-lactamase-inhibitor protein II"/>
    <property type="match status" value="2"/>
</dbReference>
<dbReference type="OMA" id="WRWGCSG"/>
<dbReference type="PRINTS" id="PR00633">
    <property type="entry name" value="RCCNDNSATION"/>
</dbReference>
<evidence type="ECO:0000313" key="5">
    <source>
        <dbReference type="Proteomes" id="UP000472262"/>
    </source>
</evidence>
<feature type="repeat" description="RCC1" evidence="2">
    <location>
        <begin position="55"/>
        <end position="106"/>
    </location>
</feature>
<dbReference type="Pfam" id="PF25390">
    <property type="entry name" value="WD40_RLD"/>
    <property type="match status" value="1"/>
</dbReference>
<dbReference type="PANTHER" id="PTHR22870">
    <property type="entry name" value="REGULATOR OF CHROMOSOME CONDENSATION"/>
    <property type="match status" value="1"/>
</dbReference>
<dbReference type="SUPFAM" id="SSF50985">
    <property type="entry name" value="RCC1/BLIP-II"/>
    <property type="match status" value="1"/>
</dbReference>
<name>A0A672NLZ5_SINGR</name>
<proteinExistence type="predicted"/>
<gene>
    <name evidence="4" type="primary">sergef</name>
</gene>
<dbReference type="Proteomes" id="UP000472262">
    <property type="component" value="Unassembled WGS sequence"/>
</dbReference>
<feature type="repeat" description="RCC1" evidence="2">
    <location>
        <begin position="107"/>
        <end position="158"/>
    </location>
</feature>
<evidence type="ECO:0000313" key="4">
    <source>
        <dbReference type="Ensembl" id="ENSSGRP00000051789.1"/>
    </source>
</evidence>
<dbReference type="InterPro" id="IPR058923">
    <property type="entry name" value="RCC1-like_dom"/>
</dbReference>
<keyword evidence="1" id="KW-0677">Repeat</keyword>
<dbReference type="InterPro" id="IPR051210">
    <property type="entry name" value="Ub_ligase/GEF_domain"/>
</dbReference>
<organism evidence="4 5">
    <name type="scientific">Sinocyclocheilus grahami</name>
    <name type="common">Dianchi golden-line fish</name>
    <name type="synonym">Barbus grahami</name>
    <dbReference type="NCBI Taxonomy" id="75366"/>
    <lineage>
        <taxon>Eukaryota</taxon>
        <taxon>Metazoa</taxon>
        <taxon>Chordata</taxon>
        <taxon>Craniata</taxon>
        <taxon>Vertebrata</taxon>
        <taxon>Euteleostomi</taxon>
        <taxon>Actinopterygii</taxon>
        <taxon>Neopterygii</taxon>
        <taxon>Teleostei</taxon>
        <taxon>Ostariophysi</taxon>
        <taxon>Cypriniformes</taxon>
        <taxon>Cyprinidae</taxon>
        <taxon>Cyprininae</taxon>
        <taxon>Sinocyclocheilus</taxon>
    </lineage>
</organism>
<keyword evidence="5" id="KW-1185">Reference proteome</keyword>
<protein>
    <recommendedName>
        <fullName evidence="3">RCC1-like domain-containing protein</fullName>
    </recommendedName>
</protein>
<feature type="domain" description="RCC1-like" evidence="3">
    <location>
        <begin position="9"/>
        <end position="288"/>
    </location>
</feature>
<evidence type="ECO:0000256" key="2">
    <source>
        <dbReference type="PROSITE-ProRule" id="PRU00235"/>
    </source>
</evidence>
<reference evidence="4" key="2">
    <citation type="submission" date="2025-09" db="UniProtKB">
        <authorList>
            <consortium name="Ensembl"/>
        </authorList>
    </citation>
    <scope>IDENTIFICATION</scope>
</reference>
<dbReference type="Pfam" id="PF00415">
    <property type="entry name" value="RCC1"/>
    <property type="match status" value="1"/>
</dbReference>
<dbReference type="InterPro" id="IPR000408">
    <property type="entry name" value="Reg_chr_condens"/>
</dbReference>
<evidence type="ECO:0000256" key="1">
    <source>
        <dbReference type="ARBA" id="ARBA00022737"/>
    </source>
</evidence>
<evidence type="ECO:0000259" key="3">
    <source>
        <dbReference type="Pfam" id="PF25390"/>
    </source>
</evidence>
<sequence length="351" mass="37579">YLSLYTHFSNSYGQLGQGHREDQAEPRRADGGLQAEHTRCMTGGGGHSAVITESGELLMCGQNLKGQLGLSHTSEVITFQPCPLPGCSRVQQVSCGWDFSVILTGDGQVLVCGSNAFGQLGVSPGITHSAEPLHVKTLNEPVTSVAAGLRHALASTASGCVYQWGTGLSSHAKRMLSPHPVPAHLSSKEPCLVPGNIHTHTHTQKTKSHISTVKGDVFLWGSNKHGQLVSESLFLPLPVALDRSLLQDERVTDVHSGWTHLVAKTESGRVFTWGRANYGQLGQTNQSTEKEYDIASWGWNEHGMCGDGSLCDVTQPRPIPRFRDATTLLIGCGSGHSLALCNLKSNEDSAS</sequence>
<feature type="repeat" description="RCC1" evidence="2">
    <location>
        <begin position="215"/>
        <end position="267"/>
    </location>
</feature>
<reference evidence="4" key="1">
    <citation type="submission" date="2025-08" db="UniProtKB">
        <authorList>
            <consortium name="Ensembl"/>
        </authorList>
    </citation>
    <scope>IDENTIFICATION</scope>
</reference>